<sequence length="79" mass="9047">MKARLIEDQLYEVVDGRKWYTASRRPDGSYFVMNHVGRAISEGSDIQRRVVRAVQAVRMTEPGCRSHAASPGHRRHPNE</sequence>
<organism evidence="1 2">
    <name type="scientific">Mycolicibacterium senegalense</name>
    <dbReference type="NCBI Taxonomy" id="1796"/>
    <lineage>
        <taxon>Bacteria</taxon>
        <taxon>Bacillati</taxon>
        <taxon>Actinomycetota</taxon>
        <taxon>Actinomycetes</taxon>
        <taxon>Mycobacteriales</taxon>
        <taxon>Mycobacteriaceae</taxon>
        <taxon>Mycolicibacterium</taxon>
    </lineage>
</organism>
<protein>
    <submittedName>
        <fullName evidence="1">Uncharacterized protein</fullName>
    </submittedName>
</protein>
<reference evidence="1 2" key="1">
    <citation type="submission" date="2015-05" db="EMBL/GenBank/DDBJ databases">
        <title>Genome sequence of Mycobacterium senegalense.</title>
        <authorList>
            <person name="Greninger A.L."/>
            <person name="Miller S."/>
        </authorList>
    </citation>
    <scope>NUCLEOTIDE SEQUENCE [LARGE SCALE GENOMIC DNA]</scope>
    <source>
        <strain evidence="1 2">CK2</strain>
    </source>
</reference>
<comment type="caution">
    <text evidence="1">The sequence shown here is derived from an EMBL/GenBank/DDBJ whole genome shotgun (WGS) entry which is preliminary data.</text>
</comment>
<dbReference type="RefSeq" id="WP_047036647.1">
    <property type="nucleotide sequence ID" value="NZ_LDCO01000003.1"/>
</dbReference>
<evidence type="ECO:0000313" key="1">
    <source>
        <dbReference type="EMBL" id="KLO47698.1"/>
    </source>
</evidence>
<gene>
    <name evidence="1" type="ORF">ABW05_31460</name>
</gene>
<name>A0ABR5FME4_9MYCO</name>
<evidence type="ECO:0000313" key="2">
    <source>
        <dbReference type="Proteomes" id="UP000036499"/>
    </source>
</evidence>
<keyword evidence="2" id="KW-1185">Reference proteome</keyword>
<proteinExistence type="predicted"/>
<dbReference type="Proteomes" id="UP000036499">
    <property type="component" value="Unassembled WGS sequence"/>
</dbReference>
<dbReference type="EMBL" id="LDPU01000003">
    <property type="protein sequence ID" value="KLO47698.1"/>
    <property type="molecule type" value="Genomic_DNA"/>
</dbReference>
<accession>A0ABR5FME4</accession>